<keyword evidence="2" id="KW-1185">Reference proteome</keyword>
<gene>
    <name evidence="1" type="ORF">FYJ68_05165</name>
</gene>
<protein>
    <submittedName>
        <fullName evidence="1">PqqD family protein</fullName>
    </submittedName>
</protein>
<dbReference type="AlphaFoldDB" id="A0A6N7XR86"/>
<dbReference type="Pfam" id="PF05402">
    <property type="entry name" value="PqqD"/>
    <property type="match status" value="1"/>
</dbReference>
<evidence type="ECO:0000313" key="2">
    <source>
        <dbReference type="Proteomes" id="UP000469325"/>
    </source>
</evidence>
<evidence type="ECO:0000313" key="1">
    <source>
        <dbReference type="EMBL" id="MST72496.1"/>
    </source>
</evidence>
<proteinExistence type="predicted"/>
<dbReference type="EMBL" id="VUNC01000003">
    <property type="protein sequence ID" value="MST72496.1"/>
    <property type="molecule type" value="Genomic_DNA"/>
</dbReference>
<comment type="caution">
    <text evidence="1">The sequence shown here is derived from an EMBL/GenBank/DDBJ whole genome shotgun (WGS) entry which is preliminary data.</text>
</comment>
<dbReference type="RefSeq" id="WP_229772040.1">
    <property type="nucleotide sequence ID" value="NZ_VUNC01000003.1"/>
</dbReference>
<organism evidence="1 2">
    <name type="scientific">Olsenella porci</name>
    <dbReference type="NCBI Taxonomy" id="2652279"/>
    <lineage>
        <taxon>Bacteria</taxon>
        <taxon>Bacillati</taxon>
        <taxon>Actinomycetota</taxon>
        <taxon>Coriobacteriia</taxon>
        <taxon>Coriobacteriales</taxon>
        <taxon>Atopobiaceae</taxon>
        <taxon>Olsenella</taxon>
    </lineage>
</organism>
<reference evidence="1 2" key="1">
    <citation type="submission" date="2019-08" db="EMBL/GenBank/DDBJ databases">
        <title>In-depth cultivation of the pig gut microbiome towards novel bacterial diversity and tailored functional studies.</title>
        <authorList>
            <person name="Wylensek D."/>
            <person name="Hitch T.C.A."/>
            <person name="Clavel T."/>
        </authorList>
    </citation>
    <scope>NUCLEOTIDE SEQUENCE [LARGE SCALE GENOMIC DNA]</scope>
    <source>
        <strain evidence="1 2">CA-Schmier-601-WT-1</strain>
    </source>
</reference>
<accession>A0A6N7XR86</accession>
<dbReference type="InterPro" id="IPR008792">
    <property type="entry name" value="PQQD"/>
</dbReference>
<name>A0A6N7XR86_9ACTN</name>
<dbReference type="Proteomes" id="UP000469325">
    <property type="component" value="Unassembled WGS sequence"/>
</dbReference>
<sequence length="81" mass="8910">MRKAAGRYWLIDVAQNGHPYHAPLVLNESGAKMADLFLKGMDEGEMTARLSEDGGVDQTVVRGDVRDFVHSLGEYMNSGVK</sequence>